<feature type="domain" description="Lnb N-terminal periplasmic" evidence="2">
    <location>
        <begin position="125"/>
        <end position="281"/>
    </location>
</feature>
<comment type="caution">
    <text evidence="3">The sequence shown here is derived from an EMBL/GenBank/DDBJ whole genome shotgun (WGS) entry which is preliminary data.</text>
</comment>
<reference evidence="3" key="1">
    <citation type="submission" date="2021-03" db="EMBL/GenBank/DDBJ databases">
        <title>Genome sequencing and assembly of Tianweitania sediminis.</title>
        <authorList>
            <person name="Chhetri G."/>
        </authorList>
    </citation>
    <scope>NUCLEOTIDE SEQUENCE</scope>
    <source>
        <strain evidence="3">Z8</strain>
    </source>
</reference>
<keyword evidence="1" id="KW-1133">Transmembrane helix</keyword>
<sequence>MSARGTNGRRLAGFLLLAVLAALFAGWSSLALWYQVEQARLVVVVAWLALVTVLVAISWSRRRLGIALLLAAALGFLGWWWNLEPRLDRDWAPEVSRLVTGEAGGNRVTLNDVRDFEWQSETAFTPRWTSQTYDLAALMSADVILSYWGIDAIAHTLVSFGFADGRHVVFSVEIRRETDEVFSSVAGFFRAYELALIASEERDILYLRTNVRKEDVYLYPLDLPPQALQALFLSYVEAGNTLAGAPRFYNTLTANCTTVVFDLARLIEPGIPLDWRILLSGYLPGYLVDQGILMWDVSEPEARRRAAISARAQAASPSATYSSVIRNGG</sequence>
<feature type="transmembrane region" description="Helical" evidence="1">
    <location>
        <begin position="64"/>
        <end position="81"/>
    </location>
</feature>
<evidence type="ECO:0000259" key="2">
    <source>
        <dbReference type="Pfam" id="PF13387"/>
    </source>
</evidence>
<dbReference type="AlphaFoldDB" id="A0A8J7RQ09"/>
<evidence type="ECO:0000313" key="4">
    <source>
        <dbReference type="Proteomes" id="UP000666240"/>
    </source>
</evidence>
<dbReference type="InterPro" id="IPR025178">
    <property type="entry name" value="Lnb_N"/>
</dbReference>
<organism evidence="3 4">
    <name type="scientific">Tianweitania sediminis</name>
    <dbReference type="NCBI Taxonomy" id="1502156"/>
    <lineage>
        <taxon>Bacteria</taxon>
        <taxon>Pseudomonadati</taxon>
        <taxon>Pseudomonadota</taxon>
        <taxon>Alphaproteobacteria</taxon>
        <taxon>Hyphomicrobiales</taxon>
        <taxon>Phyllobacteriaceae</taxon>
        <taxon>Tianweitania</taxon>
    </lineage>
</organism>
<dbReference type="EMBL" id="JAGIYY010000011">
    <property type="protein sequence ID" value="MBP0441066.1"/>
    <property type="molecule type" value="Genomic_DNA"/>
</dbReference>
<accession>A0A8J7RQ09</accession>
<keyword evidence="1" id="KW-0812">Transmembrane</keyword>
<keyword evidence="4" id="KW-1185">Reference proteome</keyword>
<feature type="transmembrane region" description="Helical" evidence="1">
    <location>
        <begin position="41"/>
        <end position="57"/>
    </location>
</feature>
<dbReference type="Proteomes" id="UP000666240">
    <property type="component" value="Unassembled WGS sequence"/>
</dbReference>
<gene>
    <name evidence="3" type="ORF">J5Y06_20655</name>
</gene>
<keyword evidence="1" id="KW-0472">Membrane</keyword>
<dbReference type="RefSeq" id="WP_209337100.1">
    <property type="nucleotide sequence ID" value="NZ_JAGIYY010000011.1"/>
</dbReference>
<proteinExistence type="predicted"/>
<evidence type="ECO:0000256" key="1">
    <source>
        <dbReference type="SAM" id="Phobius"/>
    </source>
</evidence>
<dbReference type="Pfam" id="PF13387">
    <property type="entry name" value="Lnb_N"/>
    <property type="match status" value="1"/>
</dbReference>
<name>A0A8J7RQ09_9HYPH</name>
<evidence type="ECO:0000313" key="3">
    <source>
        <dbReference type="EMBL" id="MBP0441066.1"/>
    </source>
</evidence>
<protein>
    <submittedName>
        <fullName evidence="3">DUF4105 domain-containing protein</fullName>
    </submittedName>
</protein>